<proteinExistence type="predicted"/>
<protein>
    <submittedName>
        <fullName evidence="1">Uncharacterized protein</fullName>
    </submittedName>
</protein>
<keyword evidence="2" id="KW-1185">Reference proteome</keyword>
<comment type="caution">
    <text evidence="1">The sequence shown here is derived from an EMBL/GenBank/DDBJ whole genome shotgun (WGS) entry which is preliminary data.</text>
</comment>
<organism evidence="1 2">
    <name type="scientific">Meloidogyne enterolobii</name>
    <name type="common">Root-knot nematode worm</name>
    <name type="synonym">Meloidogyne mayaguensis</name>
    <dbReference type="NCBI Taxonomy" id="390850"/>
    <lineage>
        <taxon>Eukaryota</taxon>
        <taxon>Metazoa</taxon>
        <taxon>Ecdysozoa</taxon>
        <taxon>Nematoda</taxon>
        <taxon>Chromadorea</taxon>
        <taxon>Rhabditida</taxon>
        <taxon>Tylenchina</taxon>
        <taxon>Tylenchomorpha</taxon>
        <taxon>Tylenchoidea</taxon>
        <taxon>Meloidogynidae</taxon>
        <taxon>Meloidogyninae</taxon>
        <taxon>Meloidogyne</taxon>
    </lineage>
</organism>
<sequence length="174" mass="20470">MLIAASNFKLLYLKSNMPGSVNDARVLSKSSINDDFENGFRPFPNAILIGDSIYPSKDWLIPMRARANERFKEFYEAHARTRSIIERTIGLLKMRWLCLKKGLRVKKPSYSAEIVKCCGYLHNFIIDNRQENEDDDECFDEDDIEEEEETEDLDNFFTPRLEFIFKTFIKIHNK</sequence>
<gene>
    <name evidence="1" type="ORF">MENTE1834_LOCUS34998</name>
</gene>
<reference evidence="1" key="1">
    <citation type="submission" date="2023-11" db="EMBL/GenBank/DDBJ databases">
        <authorList>
            <person name="Poullet M."/>
        </authorList>
    </citation>
    <scope>NUCLEOTIDE SEQUENCE</scope>
    <source>
        <strain evidence="1">E1834</strain>
    </source>
</reference>
<evidence type="ECO:0000313" key="1">
    <source>
        <dbReference type="EMBL" id="CAK5087428.1"/>
    </source>
</evidence>
<dbReference type="EMBL" id="CAVMJV010000065">
    <property type="protein sequence ID" value="CAK5087428.1"/>
    <property type="molecule type" value="Genomic_DNA"/>
</dbReference>
<evidence type="ECO:0000313" key="2">
    <source>
        <dbReference type="Proteomes" id="UP001497535"/>
    </source>
</evidence>
<name>A0ACB1ABA2_MELEN</name>
<accession>A0ACB1ABA2</accession>
<dbReference type="Proteomes" id="UP001497535">
    <property type="component" value="Unassembled WGS sequence"/>
</dbReference>